<name>A0A540R4D9_9CORY</name>
<dbReference type="STRING" id="1686286.GCA_900092335_02386"/>
<evidence type="ECO:0000313" key="1">
    <source>
        <dbReference type="EMBL" id="TQE42566.1"/>
    </source>
</evidence>
<dbReference type="SUPFAM" id="SSF50969">
    <property type="entry name" value="YVTN repeat-like/Quinoprotein amine dehydrogenase"/>
    <property type="match status" value="1"/>
</dbReference>
<dbReference type="InterPro" id="IPR007788">
    <property type="entry name" value="QCT"/>
</dbReference>
<dbReference type="PANTHER" id="PTHR31270">
    <property type="entry name" value="GLUTAMINYL-PEPTIDE CYCLOTRANSFERASE"/>
    <property type="match status" value="1"/>
</dbReference>
<dbReference type="EMBL" id="VHIR01000023">
    <property type="protein sequence ID" value="TQE42566.1"/>
    <property type="molecule type" value="Genomic_DNA"/>
</dbReference>
<keyword evidence="1" id="KW-0808">Transferase</keyword>
<gene>
    <name evidence="1" type="ORF">EJK80_11965</name>
</gene>
<evidence type="ECO:0000313" key="2">
    <source>
        <dbReference type="Proteomes" id="UP000318080"/>
    </source>
</evidence>
<sequence length="288" mass="31066">MLRSLTARFSSPPATTPRSQVAAGVAALIVPAALLAACGTDGSSSPTSAAPAEVEKLTAVVHETLPFDATSFTQGLETTEDGELWVGTGQYGESRLYRFDPVTGDERASVDLDPQLFGEGITQFEDSIWQLTWKAGEAIRYNAATLKETGRAHYEGEGWGLCTLDNELIMSDGTAELRHLDPDNFEERSRVTVTRDGAPVNEINELECVDGHVYANVWFSTDILHIDPATGEVTGVIDASGVKNNAADDPNNVLNGIAHIKGTDQFYVTGKRWPDLYRVSFEPAASDT</sequence>
<dbReference type="Proteomes" id="UP000318080">
    <property type="component" value="Unassembled WGS sequence"/>
</dbReference>
<dbReference type="Pfam" id="PF05096">
    <property type="entry name" value="Glu_cyclase_2"/>
    <property type="match status" value="1"/>
</dbReference>
<protein>
    <submittedName>
        <fullName evidence="1">Glutaminyl-peptide cyclotransferase</fullName>
    </submittedName>
</protein>
<dbReference type="AlphaFoldDB" id="A0A540R4D9"/>
<dbReference type="Gene3D" id="2.130.10.10">
    <property type="entry name" value="YVTN repeat-like/Quinoprotein amine dehydrogenase"/>
    <property type="match status" value="1"/>
</dbReference>
<proteinExistence type="predicted"/>
<accession>A0A540R4D9</accession>
<dbReference type="PANTHER" id="PTHR31270:SF1">
    <property type="entry name" value="GLUTAMINYL-PEPTIDE CYCLOTRANSFERASE"/>
    <property type="match status" value="1"/>
</dbReference>
<comment type="caution">
    <text evidence="1">The sequence shown here is derived from an EMBL/GenBank/DDBJ whole genome shotgun (WGS) entry which is preliminary data.</text>
</comment>
<dbReference type="InterPro" id="IPR015943">
    <property type="entry name" value="WD40/YVTN_repeat-like_dom_sf"/>
</dbReference>
<keyword evidence="2" id="KW-1185">Reference proteome</keyword>
<organism evidence="1 2">
    <name type="scientific">Corynebacterium phoceense</name>
    <dbReference type="NCBI Taxonomy" id="1686286"/>
    <lineage>
        <taxon>Bacteria</taxon>
        <taxon>Bacillati</taxon>
        <taxon>Actinomycetota</taxon>
        <taxon>Actinomycetes</taxon>
        <taxon>Mycobacteriales</taxon>
        <taxon>Corynebacteriaceae</taxon>
        <taxon>Corynebacterium</taxon>
    </lineage>
</organism>
<reference evidence="1 2" key="1">
    <citation type="submission" date="2019-06" db="EMBL/GenBank/DDBJ databases">
        <title>Draft genome of C. phoceense Strain 272.</title>
        <authorList>
            <person name="Pacheco L.G.C."/>
            <person name="Barberis C.M."/>
            <person name="Almuzara M.N."/>
            <person name="Traglia G.M."/>
            <person name="Santos C.S."/>
            <person name="Rocha D.J.P.G."/>
            <person name="Aguiar E.R.G.R."/>
            <person name="Vay C.A."/>
        </authorList>
    </citation>
    <scope>NUCLEOTIDE SEQUENCE [LARGE SCALE GENOMIC DNA]</scope>
    <source>
        <strain evidence="1 2">272</strain>
    </source>
</reference>
<dbReference type="InterPro" id="IPR011044">
    <property type="entry name" value="Quino_amine_DH_bsu"/>
</dbReference>
<dbReference type="RefSeq" id="WP_141629248.1">
    <property type="nucleotide sequence ID" value="NZ_VHIR01000023.1"/>
</dbReference>
<dbReference type="GO" id="GO:0016603">
    <property type="term" value="F:glutaminyl-peptide cyclotransferase activity"/>
    <property type="evidence" value="ECO:0007669"/>
    <property type="project" value="InterPro"/>
</dbReference>